<proteinExistence type="inferred from homology"/>
<keyword evidence="2 7" id="KW-0813">Transport</keyword>
<comment type="subcellular location">
    <subcellularLocation>
        <location evidence="1 7">Cell outer membrane</location>
        <topology evidence="1 7">Multi-pass membrane protein</topology>
    </subcellularLocation>
</comment>
<evidence type="ECO:0000313" key="9">
    <source>
        <dbReference type="EMBL" id="MBY5957198.1"/>
    </source>
</evidence>
<dbReference type="InterPro" id="IPR036942">
    <property type="entry name" value="Beta-barrel_TonB_sf"/>
</dbReference>
<evidence type="ECO:0000259" key="8">
    <source>
        <dbReference type="Pfam" id="PF07715"/>
    </source>
</evidence>
<dbReference type="Pfam" id="PF07715">
    <property type="entry name" value="Plug"/>
    <property type="match status" value="1"/>
</dbReference>
<evidence type="ECO:0000313" key="10">
    <source>
        <dbReference type="Proteomes" id="UP000753961"/>
    </source>
</evidence>
<sequence length="1177" mass="130886">MKVRHLHDKIQSPQEKLKRVDKLGNWLPFKVGLLFLLLVLPCLFQNLYARDFTASQEDIKLTEALHRLSQKYQVFFSYDEASIKNVEVNYQPRNYTNVSHALDQLLVGTVFKYKIFDNRYIILYEESKEAISSLKGMVRHLETVIDSQENPPFKRGYEKPIALLQHSYQKQISLLAFSISGTVTDESGEPLIGVNVQVRGTNKGTSTDFEGNFTLEDIDENSVLMVSYIGYQTQEIPVAGQTFLTISMTSDSQLLDEVVVVGYGTQKKTSLTSAVSSMEGKEVNSIPVTDLSNAIGGRLSGIIVKQASGEPGLDGSNIYVRGISTIGSTQPLLIVDGIPRNFQNLDPSTIETFTVLKDAAAVAPYGVAGANGVILVTTKKGKSGSAVINYNGYVGFQNSTKLPDLVNGYEYALLKNLAAENVGLAKPWTDDALQKFQDGSDPDRYPPYYDVWGDLVNKNALLNYHSIDVSGGSDNFNYFVNFGYQNQEGMWPSTSANRYNLSLSVDGDITPTTNLSVKINGFNKYATQPPTDNDNSLGSSTVRVFELIKYAHPDFGPLFYSNGLYGAHSAAAIYGSGYRDRNSLSVYSQIALNQEVPFIEGLTLMGKVAFDPSFNTHKKWSTPLHVANIDVSQKPYVITDAIFGKSNPTLFQDEDKSFQLTYQAGFNYANRFGDHGIAFTGVFEAINGKGYSLGASRRNYSLYIDEISMGSSSNDDMSTSGGSYETSQVGLVYRLSYDYNNKYLVEASGRYDGHYYFAPENRFGFFPAFSVGWRLSEENFMKDKLLWLDNLKVRASYGEVGALAGGPFQYLSTYGVRGPGYVIGGNGVQVVYERSEPNPNITWERANKTDLGLEISLWNGSVHFETDYFYEKRSNMLITPNVITPLEYGVGLSQVNEAVMENKGIEFLTGLNHKVNKDLSLGLSATVTFAKNKVLEIYETSTTYDNPNRRRTGRPLGTQFGYQEVGYFQPEDFDMEGNLKSGIAIQPWGQVAPGDIRYKDSNGDGKINPDDRVPIGDPPGIIYGFSPNVKFKSFSLDVLFQGVSNTSQYFNGSAMWPFFNGRSAYKQNFDYWKEDNTNASFPRLTPVPNNNNTQTSSKWMYDVSYLRLKSAKLSYSLPISLIERVGIDRMQVYVSGQNILTWTGSFVGEFYDPESVSSGGYNYPHQKVISVGLQVTL</sequence>
<dbReference type="Gene3D" id="2.40.170.20">
    <property type="entry name" value="TonB-dependent receptor, beta-barrel domain"/>
    <property type="match status" value="1"/>
</dbReference>
<dbReference type="Gene3D" id="2.170.130.10">
    <property type="entry name" value="TonB-dependent receptor, plug domain"/>
    <property type="match status" value="1"/>
</dbReference>
<dbReference type="FunFam" id="2.170.130.10:FF:000003">
    <property type="entry name" value="SusC/RagA family TonB-linked outer membrane protein"/>
    <property type="match status" value="1"/>
</dbReference>
<dbReference type="InterPro" id="IPR008969">
    <property type="entry name" value="CarboxyPept-like_regulatory"/>
</dbReference>
<keyword evidence="4 7" id="KW-0812">Transmembrane</keyword>
<keyword evidence="9" id="KW-0675">Receptor</keyword>
<evidence type="ECO:0000256" key="4">
    <source>
        <dbReference type="ARBA" id="ARBA00022692"/>
    </source>
</evidence>
<dbReference type="RefSeq" id="WP_222578721.1">
    <property type="nucleotide sequence ID" value="NZ_JAHVHU010000004.1"/>
</dbReference>
<protein>
    <submittedName>
        <fullName evidence="9">TonB-dependent receptor</fullName>
    </submittedName>
</protein>
<dbReference type="EMBL" id="JAHVHU010000004">
    <property type="protein sequence ID" value="MBY5957198.1"/>
    <property type="molecule type" value="Genomic_DNA"/>
</dbReference>
<dbReference type="InterPro" id="IPR037066">
    <property type="entry name" value="Plug_dom_sf"/>
</dbReference>
<dbReference type="FunFam" id="2.60.40.1120:FF:000003">
    <property type="entry name" value="Outer membrane protein Omp121"/>
    <property type="match status" value="1"/>
</dbReference>
<keyword evidence="3 7" id="KW-1134">Transmembrane beta strand</keyword>
<reference evidence="9" key="1">
    <citation type="submission" date="2021-06" db="EMBL/GenBank/DDBJ databases">
        <title>44 bacteria genomes isolated from Dapeng, Shenzhen.</title>
        <authorList>
            <person name="Zheng W."/>
            <person name="Yu S."/>
            <person name="Huang Y."/>
        </authorList>
    </citation>
    <scope>NUCLEOTIDE SEQUENCE</scope>
    <source>
        <strain evidence="9">DP5N28-2</strain>
    </source>
</reference>
<dbReference type="InterPro" id="IPR023997">
    <property type="entry name" value="TonB-dep_OMP_SusC/RagA_CS"/>
</dbReference>
<dbReference type="InterPro" id="IPR012910">
    <property type="entry name" value="Plug_dom"/>
</dbReference>
<comment type="similarity">
    <text evidence="7">Belongs to the TonB-dependent receptor family.</text>
</comment>
<name>A0A953HSP0_9BACT</name>
<dbReference type="InterPro" id="IPR039426">
    <property type="entry name" value="TonB-dep_rcpt-like"/>
</dbReference>
<dbReference type="Pfam" id="PF13715">
    <property type="entry name" value="CarbopepD_reg_2"/>
    <property type="match status" value="1"/>
</dbReference>
<dbReference type="AlphaFoldDB" id="A0A953HSP0"/>
<comment type="caution">
    <text evidence="9">The sequence shown here is derived from an EMBL/GenBank/DDBJ whole genome shotgun (WGS) entry which is preliminary data.</text>
</comment>
<evidence type="ECO:0000256" key="3">
    <source>
        <dbReference type="ARBA" id="ARBA00022452"/>
    </source>
</evidence>
<dbReference type="NCBIfam" id="TIGR04056">
    <property type="entry name" value="OMP_RagA_SusC"/>
    <property type="match status" value="1"/>
</dbReference>
<dbReference type="SUPFAM" id="SSF56935">
    <property type="entry name" value="Porins"/>
    <property type="match status" value="1"/>
</dbReference>
<evidence type="ECO:0000256" key="7">
    <source>
        <dbReference type="PROSITE-ProRule" id="PRU01360"/>
    </source>
</evidence>
<dbReference type="InterPro" id="IPR023996">
    <property type="entry name" value="TonB-dep_OMP_SusC/RagA"/>
</dbReference>
<evidence type="ECO:0000256" key="2">
    <source>
        <dbReference type="ARBA" id="ARBA00022448"/>
    </source>
</evidence>
<dbReference type="NCBIfam" id="TIGR04057">
    <property type="entry name" value="SusC_RagA_signa"/>
    <property type="match status" value="1"/>
</dbReference>
<keyword evidence="6 7" id="KW-0998">Cell outer membrane</keyword>
<dbReference type="GO" id="GO:0009279">
    <property type="term" value="C:cell outer membrane"/>
    <property type="evidence" value="ECO:0007669"/>
    <property type="project" value="UniProtKB-SubCell"/>
</dbReference>
<evidence type="ECO:0000256" key="5">
    <source>
        <dbReference type="ARBA" id="ARBA00023136"/>
    </source>
</evidence>
<dbReference type="Proteomes" id="UP000753961">
    <property type="component" value="Unassembled WGS sequence"/>
</dbReference>
<dbReference type="PROSITE" id="PS52016">
    <property type="entry name" value="TONB_DEPENDENT_REC_3"/>
    <property type="match status" value="1"/>
</dbReference>
<evidence type="ECO:0000256" key="1">
    <source>
        <dbReference type="ARBA" id="ARBA00004571"/>
    </source>
</evidence>
<accession>A0A953HSP0</accession>
<feature type="domain" description="TonB-dependent receptor plug" evidence="8">
    <location>
        <begin position="268"/>
        <end position="373"/>
    </location>
</feature>
<gene>
    <name evidence="9" type="ORF">KUV50_03560</name>
</gene>
<dbReference type="Gene3D" id="2.60.40.1120">
    <property type="entry name" value="Carboxypeptidase-like, regulatory domain"/>
    <property type="match status" value="1"/>
</dbReference>
<dbReference type="SUPFAM" id="SSF49464">
    <property type="entry name" value="Carboxypeptidase regulatory domain-like"/>
    <property type="match status" value="1"/>
</dbReference>
<keyword evidence="5 7" id="KW-0472">Membrane</keyword>
<evidence type="ECO:0000256" key="6">
    <source>
        <dbReference type="ARBA" id="ARBA00023237"/>
    </source>
</evidence>
<organism evidence="9 10">
    <name type="scientific">Membranihabitans marinus</name>
    <dbReference type="NCBI Taxonomy" id="1227546"/>
    <lineage>
        <taxon>Bacteria</taxon>
        <taxon>Pseudomonadati</taxon>
        <taxon>Bacteroidota</taxon>
        <taxon>Saprospiria</taxon>
        <taxon>Saprospirales</taxon>
        <taxon>Saprospiraceae</taxon>
        <taxon>Membranihabitans</taxon>
    </lineage>
</organism>
<keyword evidence="10" id="KW-1185">Reference proteome</keyword>